<accession>A0A8J2NCD9</accession>
<feature type="region of interest" description="Disordered" evidence="1">
    <location>
        <begin position="416"/>
        <end position="448"/>
    </location>
</feature>
<dbReference type="Pfam" id="PF13391">
    <property type="entry name" value="HNH_2"/>
    <property type="match status" value="1"/>
</dbReference>
<feature type="compositionally biased region" description="Acidic residues" evidence="1">
    <location>
        <begin position="374"/>
        <end position="392"/>
    </location>
</feature>
<evidence type="ECO:0000259" key="2">
    <source>
        <dbReference type="Pfam" id="PF13391"/>
    </source>
</evidence>
<feature type="compositionally biased region" description="Basic and acidic residues" evidence="1">
    <location>
        <begin position="432"/>
        <end position="447"/>
    </location>
</feature>
<comment type="caution">
    <text evidence="3">The sequence shown here is derived from an EMBL/GenBank/DDBJ whole genome shotgun (WGS) entry which is preliminary data.</text>
</comment>
<name>A0A8J2NCD9_FUSEQ</name>
<dbReference type="Proteomes" id="UP000693738">
    <property type="component" value="Unassembled WGS sequence"/>
</dbReference>
<sequence length="644" mass="72315">MTSSNSRTGSAQGLFETEMAQAYSPNSSFSRKQWDPVLRTWRLSKAVQLFPPQHASKADAIFGEGAANEIYSPHNGLFLHEMVEHALKKGYIAIVPDGRFDFKVVVLDKHRREVHRRIARFEVDGFSRYIDLDERQLSFKTDARPKMRYVWWTYVSAVLQAFYFAESASDYGKIDHRSETAAFLQGFEEDGDTLDAKLDLENIFTHAHYQRERSPVPDYEEIVPSDDEDIEERGHNGEVISGANNAVVSLTRATANLQLRGDSHRPSHTRSTSIYPSRTVAPPPPYSSNPPHHYPSIPPPSYSSRPPPPPLASLAGHRRQVGEPRLMMTWRGNGNTGNNTKTTRTMRTINTVKTSGDEYTARSELTETVTTLAGEDEDEQGEDGEQAPEVDDTSMPRFRSGELVVSKLANLTRFHLDPRPPKTGQEQVHLSMELRRSPDRSRDEVSRPYHRLNWRGDTDDTNGNTRTFSMSDVHVATWTDGTTTWTDVNEWTKTTVKTVTDGEDNGGGNGNETSFEEEIITEIHHDSDAHTGPFFFLPCLALILCFVFNITTAATNAENGFTLNNIKQDGRVIGLAKIINGKTVPAATIMPHSDSSYQTYPTNTWYIAYSDFQAGQVCNFEMSSLDKATVDFSNYPNAKVLPQF</sequence>
<evidence type="ECO:0000313" key="3">
    <source>
        <dbReference type="EMBL" id="CAG7558697.1"/>
    </source>
</evidence>
<dbReference type="AlphaFoldDB" id="A0A8J2NCD9"/>
<protein>
    <recommendedName>
        <fullName evidence="2">HNH nuclease domain-containing protein</fullName>
    </recommendedName>
</protein>
<organism evidence="3 4">
    <name type="scientific">Fusarium equiseti</name>
    <name type="common">Fusarium scirpi</name>
    <dbReference type="NCBI Taxonomy" id="61235"/>
    <lineage>
        <taxon>Eukaryota</taxon>
        <taxon>Fungi</taxon>
        <taxon>Dikarya</taxon>
        <taxon>Ascomycota</taxon>
        <taxon>Pezizomycotina</taxon>
        <taxon>Sordariomycetes</taxon>
        <taxon>Hypocreomycetidae</taxon>
        <taxon>Hypocreales</taxon>
        <taxon>Nectriaceae</taxon>
        <taxon>Fusarium</taxon>
        <taxon>Fusarium incarnatum-equiseti species complex</taxon>
    </lineage>
</organism>
<feature type="domain" description="HNH nuclease" evidence="2">
    <location>
        <begin position="56"/>
        <end position="95"/>
    </location>
</feature>
<reference evidence="3" key="1">
    <citation type="submission" date="2021-05" db="EMBL/GenBank/DDBJ databases">
        <authorList>
            <person name="Khan N."/>
        </authorList>
    </citation>
    <scope>NUCLEOTIDE SEQUENCE</scope>
</reference>
<feature type="compositionally biased region" description="Pro residues" evidence="1">
    <location>
        <begin position="281"/>
        <end position="311"/>
    </location>
</feature>
<evidence type="ECO:0000256" key="1">
    <source>
        <dbReference type="SAM" id="MobiDB-lite"/>
    </source>
</evidence>
<dbReference type="EMBL" id="CAJSTJ010000126">
    <property type="protein sequence ID" value="CAG7558697.1"/>
    <property type="molecule type" value="Genomic_DNA"/>
</dbReference>
<feature type="region of interest" description="Disordered" evidence="1">
    <location>
        <begin position="257"/>
        <end position="315"/>
    </location>
</feature>
<proteinExistence type="predicted"/>
<feature type="region of interest" description="Disordered" evidence="1">
    <location>
        <begin position="373"/>
        <end position="394"/>
    </location>
</feature>
<gene>
    <name evidence="3" type="ORF">FEQUK3_LOCUS4401</name>
</gene>
<evidence type="ECO:0000313" key="4">
    <source>
        <dbReference type="Proteomes" id="UP000693738"/>
    </source>
</evidence>
<dbReference type="InterPro" id="IPR003615">
    <property type="entry name" value="HNH_nuc"/>
</dbReference>